<evidence type="ECO:0008006" key="7">
    <source>
        <dbReference type="Google" id="ProtNLM"/>
    </source>
</evidence>
<sequence>MFFSSKSNEAEPPSRSKREVCWLARDKYFACLDKHNIENPLDPAKAKLSDKYCGSEDKEFKKDCIASWVKYFKEKRPFDIKKERMLQEAKENGSEIVQMDGYRK</sequence>
<evidence type="ECO:0000313" key="5">
    <source>
        <dbReference type="EMBL" id="TID28796.1"/>
    </source>
</evidence>
<comment type="caution">
    <text evidence="5">The sequence shown here is derived from an EMBL/GenBank/DDBJ whole genome shotgun (WGS) entry which is preliminary data.</text>
</comment>
<comment type="subcellular location">
    <subcellularLocation>
        <location evidence="1">Mitochondrion</location>
    </subcellularLocation>
</comment>
<comment type="similarity">
    <text evidence="2">Belongs to the cytochrome c oxidase subunit 6B family.</text>
</comment>
<evidence type="ECO:0000256" key="3">
    <source>
        <dbReference type="ARBA" id="ARBA00023128"/>
    </source>
</evidence>
<organism evidence="5 6">
    <name type="scientific">Pichia inconspicua</name>
    <dbReference type="NCBI Taxonomy" id="52247"/>
    <lineage>
        <taxon>Eukaryota</taxon>
        <taxon>Fungi</taxon>
        <taxon>Dikarya</taxon>
        <taxon>Ascomycota</taxon>
        <taxon>Saccharomycotina</taxon>
        <taxon>Pichiomycetes</taxon>
        <taxon>Pichiales</taxon>
        <taxon>Pichiaceae</taxon>
        <taxon>Pichia</taxon>
    </lineage>
</organism>
<dbReference type="Gene3D" id="1.10.10.140">
    <property type="entry name" value="Cytochrome c oxidase, subunit VIb"/>
    <property type="match status" value="1"/>
</dbReference>
<keyword evidence="3" id="KW-0496">Mitochondrion</keyword>
<dbReference type="Proteomes" id="UP000307173">
    <property type="component" value="Unassembled WGS sequence"/>
</dbReference>
<reference evidence="5 6" key="1">
    <citation type="journal article" date="2019" name="Front. Genet.">
        <title>Whole-Genome Sequencing of the Opportunistic Yeast Pathogen Candida inconspicua Uncovers Its Hybrid Origin.</title>
        <authorList>
            <person name="Mixao V."/>
            <person name="Hansen A.P."/>
            <person name="Saus E."/>
            <person name="Boekhout T."/>
            <person name="Lass-Florl C."/>
            <person name="Gabaldon T."/>
        </authorList>
    </citation>
    <scope>NUCLEOTIDE SEQUENCE [LARGE SCALE GENOMIC DNA]</scope>
    <source>
        <strain evidence="5 6">CBS 180</strain>
    </source>
</reference>
<dbReference type="InterPro" id="IPR048281">
    <property type="entry name" value="COA6_fun"/>
</dbReference>
<dbReference type="Pfam" id="PF02297">
    <property type="entry name" value="COX6B"/>
    <property type="match status" value="1"/>
</dbReference>
<dbReference type="STRING" id="52247.A0A4T0X1Z2"/>
<evidence type="ECO:0000313" key="6">
    <source>
        <dbReference type="Proteomes" id="UP000307173"/>
    </source>
</evidence>
<dbReference type="GO" id="GO:0033617">
    <property type="term" value="P:mitochondrial respiratory chain complex IV assembly"/>
    <property type="evidence" value="ECO:0007669"/>
    <property type="project" value="TreeGrafter"/>
</dbReference>
<dbReference type="OrthoDB" id="5545577at2759"/>
<dbReference type="InterPro" id="IPR048280">
    <property type="entry name" value="COX6B-like"/>
</dbReference>
<dbReference type="EMBL" id="SELW01000370">
    <property type="protein sequence ID" value="TID28796.1"/>
    <property type="molecule type" value="Genomic_DNA"/>
</dbReference>
<dbReference type="PANTHER" id="PTHR47677">
    <property type="entry name" value="CYTOCHROME C OXIDASE ASSEMBLY FACTOR 6"/>
    <property type="match status" value="1"/>
</dbReference>
<keyword evidence="4" id="KW-1015">Disulfide bond</keyword>
<evidence type="ECO:0000256" key="4">
    <source>
        <dbReference type="ARBA" id="ARBA00023157"/>
    </source>
</evidence>
<dbReference type="SUPFAM" id="SSF47694">
    <property type="entry name" value="Cytochrome c oxidase subunit h"/>
    <property type="match status" value="1"/>
</dbReference>
<gene>
    <name evidence="5" type="ORF">CANINC_002315</name>
</gene>
<name>A0A4T0X1Z2_9ASCO</name>
<dbReference type="InterPro" id="IPR036549">
    <property type="entry name" value="CX6/COA6-like_sf"/>
</dbReference>
<keyword evidence="6" id="KW-1185">Reference proteome</keyword>
<evidence type="ECO:0000256" key="1">
    <source>
        <dbReference type="ARBA" id="ARBA00004173"/>
    </source>
</evidence>
<accession>A0A4T0X1Z2</accession>
<evidence type="ECO:0000256" key="2">
    <source>
        <dbReference type="ARBA" id="ARBA00006425"/>
    </source>
</evidence>
<proteinExistence type="inferred from homology"/>
<protein>
    <recommendedName>
        <fullName evidence="7">Cytochrome c oxidase assembly factor 6</fullName>
    </recommendedName>
</protein>
<dbReference type="GO" id="GO:0005758">
    <property type="term" value="C:mitochondrial intermembrane space"/>
    <property type="evidence" value="ECO:0007669"/>
    <property type="project" value="TreeGrafter"/>
</dbReference>
<dbReference type="PANTHER" id="PTHR47677:SF1">
    <property type="entry name" value="CYTOCHROME C OXIDASE ASSEMBLY FACTOR 6"/>
    <property type="match status" value="1"/>
</dbReference>
<dbReference type="AlphaFoldDB" id="A0A4T0X1Z2"/>